<evidence type="ECO:0000313" key="2">
    <source>
        <dbReference type="EMBL" id="SEI45042.1"/>
    </source>
</evidence>
<proteinExistence type="predicted"/>
<name>A0A1H6R1F9_9GAMM</name>
<evidence type="ECO:0000256" key="1">
    <source>
        <dbReference type="SAM" id="MobiDB-lite"/>
    </source>
</evidence>
<accession>A0A1H6R1F9</accession>
<dbReference type="Proteomes" id="UP000199420">
    <property type="component" value="Unassembled WGS sequence"/>
</dbReference>
<protein>
    <submittedName>
        <fullName evidence="2">Uncharacterized protein</fullName>
    </submittedName>
</protein>
<keyword evidence="3" id="KW-1185">Reference proteome</keyword>
<dbReference type="EMBL" id="FNYC01000001">
    <property type="protein sequence ID" value="SEI45042.1"/>
    <property type="molecule type" value="Genomic_DNA"/>
</dbReference>
<evidence type="ECO:0000313" key="3">
    <source>
        <dbReference type="Proteomes" id="UP000199420"/>
    </source>
</evidence>
<feature type="compositionally biased region" description="Low complexity" evidence="1">
    <location>
        <begin position="45"/>
        <end position="58"/>
    </location>
</feature>
<reference evidence="2 3" key="1">
    <citation type="submission" date="2016-10" db="EMBL/GenBank/DDBJ databases">
        <authorList>
            <person name="de Groot N.N."/>
        </authorList>
    </citation>
    <scope>NUCLEOTIDE SEQUENCE [LARGE SCALE GENOMIC DNA]</scope>
    <source>
        <strain evidence="2 3">DSM 26515</strain>
    </source>
</reference>
<feature type="region of interest" description="Disordered" evidence="1">
    <location>
        <begin position="45"/>
        <end position="66"/>
    </location>
</feature>
<sequence length="66" mass="7567">MEWLPGEKPECYPIGRVGLTGDFIDGLADGRIRRQDFRRRYFSGRKSSTTTSCAGTSAMRERRRLP</sequence>
<organism evidence="2 3">
    <name type="scientific">Frateuria terrea</name>
    <dbReference type="NCBI Taxonomy" id="529704"/>
    <lineage>
        <taxon>Bacteria</taxon>
        <taxon>Pseudomonadati</taxon>
        <taxon>Pseudomonadota</taxon>
        <taxon>Gammaproteobacteria</taxon>
        <taxon>Lysobacterales</taxon>
        <taxon>Rhodanobacteraceae</taxon>
        <taxon>Frateuria</taxon>
    </lineage>
</organism>
<dbReference type="AlphaFoldDB" id="A0A1H6R1F9"/>
<gene>
    <name evidence="2" type="ORF">SAMN04487997_0726</name>
</gene>